<reference evidence="1" key="1">
    <citation type="submission" date="2023-04" db="EMBL/GenBank/DDBJ databases">
        <title>Draft Genome sequencing of Naganishia species isolated from polar environments using Oxford Nanopore Technology.</title>
        <authorList>
            <person name="Leo P."/>
            <person name="Venkateswaran K."/>
        </authorList>
    </citation>
    <scope>NUCLEOTIDE SEQUENCE</scope>
    <source>
        <strain evidence="1">MNA-CCFEE 5262</strain>
    </source>
</reference>
<evidence type="ECO:0000313" key="2">
    <source>
        <dbReference type="Proteomes" id="UP001230649"/>
    </source>
</evidence>
<protein>
    <submittedName>
        <fullName evidence="1">Uncharacterized protein</fullName>
    </submittedName>
</protein>
<keyword evidence="2" id="KW-1185">Reference proteome</keyword>
<name>A0ACC2VE55_9TREE</name>
<dbReference type="EMBL" id="JASBWS010000104">
    <property type="protein sequence ID" value="KAJ9097385.1"/>
    <property type="molecule type" value="Genomic_DNA"/>
</dbReference>
<accession>A0ACC2VE55</accession>
<organism evidence="1 2">
    <name type="scientific">Naganishia adeliensis</name>
    <dbReference type="NCBI Taxonomy" id="92952"/>
    <lineage>
        <taxon>Eukaryota</taxon>
        <taxon>Fungi</taxon>
        <taxon>Dikarya</taxon>
        <taxon>Basidiomycota</taxon>
        <taxon>Agaricomycotina</taxon>
        <taxon>Tremellomycetes</taxon>
        <taxon>Filobasidiales</taxon>
        <taxon>Filobasidiaceae</taxon>
        <taxon>Naganishia</taxon>
    </lineage>
</organism>
<dbReference type="Proteomes" id="UP001230649">
    <property type="component" value="Unassembled WGS sequence"/>
</dbReference>
<gene>
    <name evidence="1" type="ORF">QFC20_006209</name>
</gene>
<proteinExistence type="predicted"/>
<evidence type="ECO:0000313" key="1">
    <source>
        <dbReference type="EMBL" id="KAJ9097385.1"/>
    </source>
</evidence>
<sequence length="454" mass="50224">MYGFQSARVVWEELVATLRSARILYIIATTFHLPPRAINTLRQALELYHQSLESTTATLRRIDAGYNLAVGLAQLADWTEEGFGEGDEAEVRRTREKAVGLLMDVATAQEAYLATNQEEDGEGDIGEVADGADEESDDGATTYEEHVPTTSALVETLFEIVDITTSIWAALASLDSLPPQMTPHAMDQLLQRSLQLAESTGDVSLARMAHIKRLEVALILIKFSETDISALVDQIKAVWQAATAKDSKVDDETRIACAEVLINASTYLAYRATDAQQSWQHLSSATQVATMSLEIPAKLTVAPLWNASTLFDLATLSLRRALVCAAFSGLCNRQSKRQAADSRTRRSSGLEAALLTTGLPPVTGWDRESLARTTVLTLFRTLYHQASLLSDASAQTKAETLLTRLRDLRRTEAQERSLTSRDVQRFVEMLEDDEGQMHVGERQFWKDFVQKLEA</sequence>
<comment type="caution">
    <text evidence="1">The sequence shown here is derived from an EMBL/GenBank/DDBJ whole genome shotgun (WGS) entry which is preliminary data.</text>
</comment>